<dbReference type="InterPro" id="IPR039421">
    <property type="entry name" value="Type_1_exporter"/>
</dbReference>
<dbReference type="InterPro" id="IPR027417">
    <property type="entry name" value="P-loop_NTPase"/>
</dbReference>
<proteinExistence type="predicted"/>
<sequence>MIGSKRCGVEAAAHTANAHDFICGLKDSYDTNCWEKGVQLSDEQKQRDAIARAILRNPRIALWDEATSALDGEVEKLVKDALERVMRGKTTMVVAHRLNTIMNCNLIILLENGLLLEKGNHASLMEMRHTKKYYGLFTLHFGREK</sequence>
<dbReference type="GO" id="GO:0016887">
    <property type="term" value="F:ATP hydrolysis activity"/>
    <property type="evidence" value="ECO:0007669"/>
    <property type="project" value="InterPro"/>
</dbReference>
<dbReference type="PANTHER" id="PTHR24221:SF528">
    <property type="entry name" value="ABC TRANSPORTER B FAMILY MEMBER 15"/>
    <property type="match status" value="1"/>
</dbReference>
<dbReference type="EMBL" id="JAGFBR010000012">
    <property type="protein sequence ID" value="KAH0458258.1"/>
    <property type="molecule type" value="Genomic_DNA"/>
</dbReference>
<dbReference type="InterPro" id="IPR003439">
    <property type="entry name" value="ABC_transporter-like_ATP-bd"/>
</dbReference>
<feature type="domain" description="ABC transporter" evidence="1">
    <location>
        <begin position="24"/>
        <end position="68"/>
    </location>
</feature>
<dbReference type="Gene3D" id="3.40.50.300">
    <property type="entry name" value="P-loop containing nucleotide triphosphate hydrolases"/>
    <property type="match status" value="1"/>
</dbReference>
<dbReference type="PANTHER" id="PTHR24221">
    <property type="entry name" value="ATP-BINDING CASSETTE SUB-FAMILY B"/>
    <property type="match status" value="1"/>
</dbReference>
<comment type="caution">
    <text evidence="2">The sequence shown here is derived from an EMBL/GenBank/DDBJ whole genome shotgun (WGS) entry which is preliminary data.</text>
</comment>
<dbReference type="AlphaFoldDB" id="A0AAV7GR98"/>
<dbReference type="GO" id="GO:0016020">
    <property type="term" value="C:membrane"/>
    <property type="evidence" value="ECO:0007669"/>
    <property type="project" value="TreeGrafter"/>
</dbReference>
<evidence type="ECO:0000313" key="3">
    <source>
        <dbReference type="Proteomes" id="UP000775213"/>
    </source>
</evidence>
<dbReference type="GO" id="GO:0042626">
    <property type="term" value="F:ATPase-coupled transmembrane transporter activity"/>
    <property type="evidence" value="ECO:0007669"/>
    <property type="project" value="TreeGrafter"/>
</dbReference>
<dbReference type="SUPFAM" id="SSF52540">
    <property type="entry name" value="P-loop containing nucleoside triphosphate hydrolases"/>
    <property type="match status" value="1"/>
</dbReference>
<reference evidence="2 3" key="1">
    <citation type="journal article" date="2021" name="Hortic Res">
        <title>Chromosome-scale assembly of the Dendrobium chrysotoxum genome enhances the understanding of orchid evolution.</title>
        <authorList>
            <person name="Zhang Y."/>
            <person name="Zhang G.Q."/>
            <person name="Zhang D."/>
            <person name="Liu X.D."/>
            <person name="Xu X.Y."/>
            <person name="Sun W.H."/>
            <person name="Yu X."/>
            <person name="Zhu X."/>
            <person name="Wang Z.W."/>
            <person name="Zhao X."/>
            <person name="Zhong W.Y."/>
            <person name="Chen H."/>
            <person name="Yin W.L."/>
            <person name="Huang T."/>
            <person name="Niu S.C."/>
            <person name="Liu Z.J."/>
        </authorList>
    </citation>
    <scope>NUCLEOTIDE SEQUENCE [LARGE SCALE GENOMIC DNA]</scope>
    <source>
        <strain evidence="2">Lindl</strain>
    </source>
</reference>
<keyword evidence="3" id="KW-1185">Reference proteome</keyword>
<evidence type="ECO:0000259" key="1">
    <source>
        <dbReference type="Pfam" id="PF00005"/>
    </source>
</evidence>
<gene>
    <name evidence="2" type="ORF">IEQ34_013573</name>
</gene>
<dbReference type="GO" id="GO:0005524">
    <property type="term" value="F:ATP binding"/>
    <property type="evidence" value="ECO:0007669"/>
    <property type="project" value="InterPro"/>
</dbReference>
<name>A0AAV7GR98_DENCH</name>
<dbReference type="Pfam" id="PF00005">
    <property type="entry name" value="ABC_tran"/>
    <property type="match status" value="1"/>
</dbReference>
<protein>
    <recommendedName>
        <fullName evidence="1">ABC transporter domain-containing protein</fullName>
    </recommendedName>
</protein>
<accession>A0AAV7GR98</accession>
<evidence type="ECO:0000313" key="2">
    <source>
        <dbReference type="EMBL" id="KAH0458258.1"/>
    </source>
</evidence>
<organism evidence="2 3">
    <name type="scientific">Dendrobium chrysotoxum</name>
    <name type="common">Orchid</name>
    <dbReference type="NCBI Taxonomy" id="161865"/>
    <lineage>
        <taxon>Eukaryota</taxon>
        <taxon>Viridiplantae</taxon>
        <taxon>Streptophyta</taxon>
        <taxon>Embryophyta</taxon>
        <taxon>Tracheophyta</taxon>
        <taxon>Spermatophyta</taxon>
        <taxon>Magnoliopsida</taxon>
        <taxon>Liliopsida</taxon>
        <taxon>Asparagales</taxon>
        <taxon>Orchidaceae</taxon>
        <taxon>Epidendroideae</taxon>
        <taxon>Malaxideae</taxon>
        <taxon>Dendrobiinae</taxon>
        <taxon>Dendrobium</taxon>
    </lineage>
</organism>
<dbReference type="Proteomes" id="UP000775213">
    <property type="component" value="Unassembled WGS sequence"/>
</dbReference>